<keyword evidence="2" id="KW-1185">Reference proteome</keyword>
<reference evidence="1" key="1">
    <citation type="submission" date="2022-03" db="EMBL/GenBank/DDBJ databases">
        <title>Draft genome sequence of Aduncisulcus paluster, a free-living microaerophilic Fornicata.</title>
        <authorList>
            <person name="Yuyama I."/>
            <person name="Kume K."/>
            <person name="Tamura T."/>
            <person name="Inagaki Y."/>
            <person name="Hashimoto T."/>
        </authorList>
    </citation>
    <scope>NUCLEOTIDE SEQUENCE</scope>
    <source>
        <strain evidence="1">NY0171</strain>
    </source>
</reference>
<sequence length="291" mass="31813">MLKSYIREKDSLFNSRIVFISKLCADTDEKKLKSGLKAINSLLKNGDEKQAKMVPAILSIITGSYSISMLEGEYSNIIQYLTLLQALININKDEFKEEDQDAPPTAGESFDMAMDGTFNLDLSQTTMLASMLTLPLSEIATTSLSNIPFRKVAVIVIQTPAKLLLPSESIMCGAVPSYARSVGEVSLPPHIIGAKLSVIMAEIAERSKRQKIDAAGVLASFGHLQPSKEEVEKLLRCAYGDSSDETTEEELKEDEIGSVFPLDELLEFTHPSSGSSMLLDEESVYPLVPAL</sequence>
<organism evidence="1 2">
    <name type="scientific">Aduncisulcus paluster</name>
    <dbReference type="NCBI Taxonomy" id="2918883"/>
    <lineage>
        <taxon>Eukaryota</taxon>
        <taxon>Metamonada</taxon>
        <taxon>Carpediemonas-like organisms</taxon>
        <taxon>Aduncisulcus</taxon>
    </lineage>
</organism>
<dbReference type="Proteomes" id="UP001057375">
    <property type="component" value="Unassembled WGS sequence"/>
</dbReference>
<accession>A0ABQ5KQ53</accession>
<dbReference type="EMBL" id="BQXS01010833">
    <property type="protein sequence ID" value="GKT34577.1"/>
    <property type="molecule type" value="Genomic_DNA"/>
</dbReference>
<evidence type="ECO:0000313" key="2">
    <source>
        <dbReference type="Proteomes" id="UP001057375"/>
    </source>
</evidence>
<gene>
    <name evidence="1" type="ORF">ADUPG1_007908</name>
</gene>
<comment type="caution">
    <text evidence="1">The sequence shown here is derived from an EMBL/GenBank/DDBJ whole genome shotgun (WGS) entry which is preliminary data.</text>
</comment>
<evidence type="ECO:0000313" key="1">
    <source>
        <dbReference type="EMBL" id="GKT34577.1"/>
    </source>
</evidence>
<proteinExistence type="predicted"/>
<protein>
    <submittedName>
        <fullName evidence="1">Uncharacterized protein</fullName>
    </submittedName>
</protein>
<name>A0ABQ5KQ53_9EUKA</name>